<accession>A0AAN6IV34</accession>
<evidence type="ECO:0000256" key="1">
    <source>
        <dbReference type="SAM" id="MobiDB-lite"/>
    </source>
</evidence>
<name>A0AAN6IV34_EXODE</name>
<dbReference type="GO" id="GO:0003735">
    <property type="term" value="F:structural constituent of ribosome"/>
    <property type="evidence" value="ECO:0007669"/>
    <property type="project" value="InterPro"/>
</dbReference>
<reference evidence="2" key="1">
    <citation type="submission" date="2023-01" db="EMBL/GenBank/DDBJ databases">
        <title>Exophiala dermititidis isolated from Cystic Fibrosis Patient.</title>
        <authorList>
            <person name="Kurbessoian T."/>
            <person name="Crocker A."/>
            <person name="Murante D."/>
            <person name="Hogan D.A."/>
            <person name="Stajich J.E."/>
        </authorList>
    </citation>
    <scope>NUCLEOTIDE SEQUENCE</scope>
    <source>
        <strain evidence="2">Ex8</strain>
    </source>
</reference>
<dbReference type="PANTHER" id="PTHR28066:SF1">
    <property type="entry name" value="SMALL RIBOSOMAL SUBUNIT PROTEIN MS37"/>
    <property type="match status" value="1"/>
</dbReference>
<dbReference type="GO" id="GO:0005763">
    <property type="term" value="C:mitochondrial small ribosomal subunit"/>
    <property type="evidence" value="ECO:0007669"/>
    <property type="project" value="TreeGrafter"/>
</dbReference>
<proteinExistence type="predicted"/>
<dbReference type="EMBL" id="JAJGCB010000008">
    <property type="protein sequence ID" value="KAJ8991303.1"/>
    <property type="molecule type" value="Genomic_DNA"/>
</dbReference>
<dbReference type="GO" id="GO:0032543">
    <property type="term" value="P:mitochondrial translation"/>
    <property type="evidence" value="ECO:0007669"/>
    <property type="project" value="InterPro"/>
</dbReference>
<dbReference type="PANTHER" id="PTHR28066">
    <property type="entry name" value="37S RIBOSOMAL PROTEIN MRP10, MITOCHONDRIAL"/>
    <property type="match status" value="1"/>
</dbReference>
<evidence type="ECO:0000313" key="3">
    <source>
        <dbReference type="Proteomes" id="UP001161757"/>
    </source>
</evidence>
<keyword evidence="2" id="KW-0687">Ribonucleoprotein</keyword>
<gene>
    <name evidence="2" type="primary">MRP10</name>
    <name evidence="2" type="ORF">HRR80_004647</name>
</gene>
<protein>
    <submittedName>
        <fullName evidence="2">40S ribosomal protein mrp10</fullName>
    </submittedName>
</protein>
<dbReference type="Proteomes" id="UP001161757">
    <property type="component" value="Unassembled WGS sequence"/>
</dbReference>
<keyword evidence="2" id="KW-0689">Ribosomal protein</keyword>
<dbReference type="AlphaFoldDB" id="A0AAN6IV34"/>
<comment type="caution">
    <text evidence="2">The sequence shown here is derived from an EMBL/GenBank/DDBJ whole genome shotgun (WGS) entry which is preliminary data.</text>
</comment>
<dbReference type="InterPro" id="IPR017264">
    <property type="entry name" value="Ribosomal_mS37_fun"/>
</dbReference>
<sequence>MPPKGASTAVNPIRLQTVSRLKIRNPDKHEPNPCLGPMTAMLNCWAAGAASGGCGHLEKALRDCMDAPKPPPKGKSTINYHLGRLYPNISGPKKKT</sequence>
<feature type="region of interest" description="Disordered" evidence="1">
    <location>
        <begin position="66"/>
        <end position="96"/>
    </location>
</feature>
<evidence type="ECO:0000313" key="2">
    <source>
        <dbReference type="EMBL" id="KAJ8991303.1"/>
    </source>
</evidence>
<organism evidence="2 3">
    <name type="scientific">Exophiala dermatitidis</name>
    <name type="common">Black yeast-like fungus</name>
    <name type="synonym">Wangiella dermatitidis</name>
    <dbReference type="NCBI Taxonomy" id="5970"/>
    <lineage>
        <taxon>Eukaryota</taxon>
        <taxon>Fungi</taxon>
        <taxon>Dikarya</taxon>
        <taxon>Ascomycota</taxon>
        <taxon>Pezizomycotina</taxon>
        <taxon>Eurotiomycetes</taxon>
        <taxon>Chaetothyriomycetidae</taxon>
        <taxon>Chaetothyriales</taxon>
        <taxon>Herpotrichiellaceae</taxon>
        <taxon>Exophiala</taxon>
    </lineage>
</organism>